<sequence length="183" mass="19154">MAPKPTIYLIRHGEKPPKLPSGKDADGLSAEGLERAQGLKRVFGPGSGFDIGCIVAERPKKDGSRDRPYETIEPLAEELGVKVDKSIERDDAAEAAEKAKAYRGEGNVLVCWEHGVLGKIVEALGVPGGATYPGDRFDVIWSVSEPYDTLVWVGSEGIPGLDDGSAGESGSVGGVGPVVPGTE</sequence>
<evidence type="ECO:0000313" key="2">
    <source>
        <dbReference type="EMBL" id="KUJ18955.1"/>
    </source>
</evidence>
<dbReference type="EMBL" id="KQ947412">
    <property type="protein sequence ID" value="KUJ18955.1"/>
    <property type="molecule type" value="Genomic_DNA"/>
</dbReference>
<keyword evidence="3" id="KW-1185">Reference proteome</keyword>
<evidence type="ECO:0000256" key="1">
    <source>
        <dbReference type="SAM" id="MobiDB-lite"/>
    </source>
</evidence>
<dbReference type="InParanoid" id="A0A194XFI6"/>
<dbReference type="GeneID" id="28821523"/>
<feature type="compositionally biased region" description="Basic and acidic residues" evidence="1">
    <location>
        <begin position="11"/>
        <end position="26"/>
    </location>
</feature>
<proteinExistence type="predicted"/>
<feature type="region of interest" description="Disordered" evidence="1">
    <location>
        <begin position="161"/>
        <end position="183"/>
    </location>
</feature>
<reference evidence="2 3" key="1">
    <citation type="submission" date="2015-10" db="EMBL/GenBank/DDBJ databases">
        <title>Full genome of DAOMC 229536 Phialocephala scopiformis, a fungal endophyte of spruce producing the potent anti-insectan compound rugulosin.</title>
        <authorList>
            <consortium name="DOE Joint Genome Institute"/>
            <person name="Walker A.K."/>
            <person name="Frasz S.L."/>
            <person name="Seifert K.A."/>
            <person name="Miller J.D."/>
            <person name="Mondo S.J."/>
            <person name="Labutti K."/>
            <person name="Lipzen A."/>
            <person name="Dockter R."/>
            <person name="Kennedy M."/>
            <person name="Grigoriev I.V."/>
            <person name="Spatafora J.W."/>
        </authorList>
    </citation>
    <scope>NUCLEOTIDE SEQUENCE [LARGE SCALE GENOMIC DNA]</scope>
    <source>
        <strain evidence="2 3">CBS 120377</strain>
    </source>
</reference>
<accession>A0A194XFI6</accession>
<name>A0A194XFI6_MOLSC</name>
<evidence type="ECO:0000313" key="3">
    <source>
        <dbReference type="Proteomes" id="UP000070700"/>
    </source>
</evidence>
<protein>
    <recommendedName>
        <fullName evidence="4">Phosphoglycerate mutase family protein</fullName>
    </recommendedName>
</protein>
<feature type="region of interest" description="Disordered" evidence="1">
    <location>
        <begin position="1"/>
        <end position="31"/>
    </location>
</feature>
<dbReference type="STRING" id="149040.A0A194XFI6"/>
<dbReference type="KEGG" id="psco:LY89DRAFT_643510"/>
<evidence type="ECO:0008006" key="4">
    <source>
        <dbReference type="Google" id="ProtNLM"/>
    </source>
</evidence>
<dbReference type="AlphaFoldDB" id="A0A194XFI6"/>
<dbReference type="OrthoDB" id="425925at2759"/>
<dbReference type="RefSeq" id="XP_018073310.1">
    <property type="nucleotide sequence ID" value="XM_018211797.1"/>
</dbReference>
<dbReference type="Proteomes" id="UP000070700">
    <property type="component" value="Unassembled WGS sequence"/>
</dbReference>
<dbReference type="InterPro" id="IPR029033">
    <property type="entry name" value="His_PPase_superfam"/>
</dbReference>
<gene>
    <name evidence="2" type="ORF">LY89DRAFT_643510</name>
</gene>
<organism evidence="2 3">
    <name type="scientific">Mollisia scopiformis</name>
    <name type="common">Conifer needle endophyte fungus</name>
    <name type="synonym">Phialocephala scopiformis</name>
    <dbReference type="NCBI Taxonomy" id="149040"/>
    <lineage>
        <taxon>Eukaryota</taxon>
        <taxon>Fungi</taxon>
        <taxon>Dikarya</taxon>
        <taxon>Ascomycota</taxon>
        <taxon>Pezizomycotina</taxon>
        <taxon>Leotiomycetes</taxon>
        <taxon>Helotiales</taxon>
        <taxon>Mollisiaceae</taxon>
        <taxon>Mollisia</taxon>
    </lineage>
</organism>
<dbReference type="Gene3D" id="3.40.50.1240">
    <property type="entry name" value="Phosphoglycerate mutase-like"/>
    <property type="match status" value="1"/>
</dbReference>